<dbReference type="EMBL" id="PXXO01000003">
    <property type="protein sequence ID" value="PSJ06585.1"/>
    <property type="molecule type" value="Genomic_DNA"/>
</dbReference>
<evidence type="ECO:0000313" key="1">
    <source>
        <dbReference type="EMBL" id="PSJ06585.1"/>
    </source>
</evidence>
<accession>A0A2P7MZG5</accession>
<gene>
    <name evidence="1" type="ORF">C7K55_03830</name>
</gene>
<name>A0A2P7MZG5_9CYAN</name>
<dbReference type="RefSeq" id="WP_106502093.1">
    <property type="nucleotide sequence ID" value="NZ_PXXO01000003.1"/>
</dbReference>
<protein>
    <submittedName>
        <fullName evidence="1">Uncharacterized protein</fullName>
    </submittedName>
</protein>
<proteinExistence type="predicted"/>
<comment type="caution">
    <text evidence="1">The sequence shown here is derived from an EMBL/GenBank/DDBJ whole genome shotgun (WGS) entry which is preliminary data.</text>
</comment>
<reference evidence="1 2" key="1">
    <citation type="journal article" date="2018" name="Environ. Microbiol.">
        <title>Ecological and genomic features of two widespread freshwater picocyanobacteria.</title>
        <authorList>
            <person name="Cabello-Yeves P.J."/>
            <person name="Picazo A."/>
            <person name="Camacho A."/>
            <person name="Callieri C."/>
            <person name="Rosselli R."/>
            <person name="Roda-Garcia J.J."/>
            <person name="Coutinho F.H."/>
            <person name="Rodriguez-Valera F."/>
        </authorList>
    </citation>
    <scope>NUCLEOTIDE SEQUENCE [LARGE SCALE GENOMIC DNA]</scope>
    <source>
        <strain evidence="1 2">Tous</strain>
    </source>
</reference>
<sequence>MTGQTPLRILDVPDPNGAPPFDQWAILSQRHALVLAKEAPAALNPWSSRRSDTLLMPWSMALRCAQRLASDGEAVVLVRGNAESWQWLMLATEWPSGVALSD</sequence>
<organism evidence="1 2">
    <name type="scientific">Cyanobium usitatum str. Tous</name>
    <dbReference type="NCBI Taxonomy" id="2116684"/>
    <lineage>
        <taxon>Bacteria</taxon>
        <taxon>Bacillati</taxon>
        <taxon>Cyanobacteriota</taxon>
        <taxon>Cyanophyceae</taxon>
        <taxon>Synechococcales</taxon>
        <taxon>Prochlorococcaceae</taxon>
        <taxon>Cyanobium</taxon>
    </lineage>
</organism>
<dbReference type="AlphaFoldDB" id="A0A2P7MZG5"/>
<dbReference type="Proteomes" id="UP000243002">
    <property type="component" value="Unassembled WGS sequence"/>
</dbReference>
<keyword evidence="2" id="KW-1185">Reference proteome</keyword>
<evidence type="ECO:0000313" key="2">
    <source>
        <dbReference type="Proteomes" id="UP000243002"/>
    </source>
</evidence>